<dbReference type="InterPro" id="IPR036574">
    <property type="entry name" value="Scorpion_toxin-like_sf"/>
</dbReference>
<evidence type="ECO:0000256" key="1">
    <source>
        <dbReference type="SAM" id="SignalP"/>
    </source>
</evidence>
<name>A0A9N8L176_CHRIL</name>
<keyword evidence="3" id="KW-1185">Reference proteome</keyword>
<dbReference type="Proteomes" id="UP001154114">
    <property type="component" value="Chromosome 9"/>
</dbReference>
<protein>
    <submittedName>
        <fullName evidence="2">Uncharacterized protein</fullName>
    </submittedName>
</protein>
<dbReference type="GO" id="GO:0051707">
    <property type="term" value="P:response to other organism"/>
    <property type="evidence" value="ECO:0007669"/>
    <property type="project" value="UniProtKB-ARBA"/>
</dbReference>
<reference evidence="2" key="1">
    <citation type="submission" date="2021-12" db="EMBL/GenBank/DDBJ databases">
        <authorList>
            <person name="King R."/>
        </authorList>
    </citation>
    <scope>NUCLEOTIDE SEQUENCE</scope>
</reference>
<dbReference type="OrthoDB" id="6905030at2759"/>
<organism evidence="2 3">
    <name type="scientific">Chrysodeixis includens</name>
    <name type="common">Soybean looper</name>
    <name type="synonym">Pseudoplusia includens</name>
    <dbReference type="NCBI Taxonomy" id="689277"/>
    <lineage>
        <taxon>Eukaryota</taxon>
        <taxon>Metazoa</taxon>
        <taxon>Ecdysozoa</taxon>
        <taxon>Arthropoda</taxon>
        <taxon>Hexapoda</taxon>
        <taxon>Insecta</taxon>
        <taxon>Pterygota</taxon>
        <taxon>Neoptera</taxon>
        <taxon>Endopterygota</taxon>
        <taxon>Lepidoptera</taxon>
        <taxon>Glossata</taxon>
        <taxon>Ditrysia</taxon>
        <taxon>Noctuoidea</taxon>
        <taxon>Noctuidae</taxon>
        <taxon>Plusiinae</taxon>
        <taxon>Chrysodeixis</taxon>
    </lineage>
</organism>
<proteinExistence type="predicted"/>
<dbReference type="AlphaFoldDB" id="A0A9N8L176"/>
<sequence>MKFLILVISVMILAVNAKFVTFNDAVFGDLDSAVDEIKSIREAKEVLYIPTTIKDCTNPGCDYICKILGFKHGTCVSSTTCRCYS</sequence>
<feature type="signal peptide" evidence="1">
    <location>
        <begin position="1"/>
        <end position="17"/>
    </location>
</feature>
<feature type="chain" id="PRO_5040222536" evidence="1">
    <location>
        <begin position="18"/>
        <end position="85"/>
    </location>
</feature>
<keyword evidence="1" id="KW-0732">Signal</keyword>
<gene>
    <name evidence="2" type="ORF">CINC_LOCUS13254</name>
</gene>
<dbReference type="EMBL" id="LR824012">
    <property type="protein sequence ID" value="CAD0198982.1"/>
    <property type="molecule type" value="Genomic_DNA"/>
</dbReference>
<accession>A0A9N8L176</accession>
<dbReference type="Gene3D" id="3.30.30.10">
    <property type="entry name" value="Knottin, scorpion toxin-like"/>
    <property type="match status" value="1"/>
</dbReference>
<evidence type="ECO:0000313" key="3">
    <source>
        <dbReference type="Proteomes" id="UP001154114"/>
    </source>
</evidence>
<evidence type="ECO:0000313" key="2">
    <source>
        <dbReference type="EMBL" id="CAD0198982.1"/>
    </source>
</evidence>